<organism evidence="1 2">
    <name type="scientific">Faecalimonas umbilicata</name>
    <dbReference type="NCBI Taxonomy" id="1912855"/>
    <lineage>
        <taxon>Bacteria</taxon>
        <taxon>Bacillati</taxon>
        <taxon>Bacillota</taxon>
        <taxon>Clostridia</taxon>
        <taxon>Lachnospirales</taxon>
        <taxon>Lachnospiraceae</taxon>
        <taxon>Faecalimonas</taxon>
    </lineage>
</organism>
<sequence>MFFYRRQHAQVTLDSSGVIITDVALNHLHEFLFASETLAVIAFPFQNAPESFHRSIVNAMSHTGHTLSHSSLYEFVVEGSACVLETSIAVEQRVGIWIRLNSFVKGFVNEWIIIVLTEHIGHDAPVTKIQNGT</sequence>
<reference evidence="1 2" key="1">
    <citation type="journal article" date="2018" name="Int. J. Syst. Evol. Microbiol.">
        <title>Draft Genome Sequence of Faecalimonas umbilicata JCM 30896T, an Acetate-Producing Bacterium Isolated from Human Feces.</title>
        <authorList>
            <person name="Sakamoto M."/>
            <person name="Ikeyama N."/>
            <person name="Yuki M."/>
            <person name="Ohkuma M."/>
        </authorList>
    </citation>
    <scope>NUCLEOTIDE SEQUENCE [LARGE SCALE GENOMIC DNA]</scope>
    <source>
        <strain evidence="1 2">EGH7</strain>
    </source>
</reference>
<dbReference type="Proteomes" id="UP000702954">
    <property type="component" value="Unassembled WGS sequence"/>
</dbReference>
<gene>
    <name evidence="1" type="ORF">FAEUMB_17640</name>
</gene>
<protein>
    <submittedName>
        <fullName evidence="1">Uncharacterized protein</fullName>
    </submittedName>
</protein>
<dbReference type="EMBL" id="BHEO01000008">
    <property type="protein sequence ID" value="GBU05223.1"/>
    <property type="molecule type" value="Genomic_DNA"/>
</dbReference>
<accession>A0ABQ0QXU1</accession>
<proteinExistence type="predicted"/>
<comment type="caution">
    <text evidence="1">The sequence shown here is derived from an EMBL/GenBank/DDBJ whole genome shotgun (WGS) entry which is preliminary data.</text>
</comment>
<evidence type="ECO:0000313" key="2">
    <source>
        <dbReference type="Proteomes" id="UP000702954"/>
    </source>
</evidence>
<name>A0ABQ0QXU1_9FIRM</name>
<keyword evidence="2" id="KW-1185">Reference proteome</keyword>
<evidence type="ECO:0000313" key="1">
    <source>
        <dbReference type="EMBL" id="GBU05223.1"/>
    </source>
</evidence>